<name>A0AAV3XWE3_9GAST</name>
<evidence type="ECO:0000313" key="2">
    <source>
        <dbReference type="Proteomes" id="UP000735302"/>
    </source>
</evidence>
<evidence type="ECO:0000313" key="1">
    <source>
        <dbReference type="EMBL" id="GFN74302.1"/>
    </source>
</evidence>
<keyword evidence="2" id="KW-1185">Reference proteome</keyword>
<organism evidence="1 2">
    <name type="scientific">Plakobranchus ocellatus</name>
    <dbReference type="NCBI Taxonomy" id="259542"/>
    <lineage>
        <taxon>Eukaryota</taxon>
        <taxon>Metazoa</taxon>
        <taxon>Spiralia</taxon>
        <taxon>Lophotrochozoa</taxon>
        <taxon>Mollusca</taxon>
        <taxon>Gastropoda</taxon>
        <taxon>Heterobranchia</taxon>
        <taxon>Euthyneura</taxon>
        <taxon>Panpulmonata</taxon>
        <taxon>Sacoglossa</taxon>
        <taxon>Placobranchoidea</taxon>
        <taxon>Plakobranchidae</taxon>
        <taxon>Plakobranchus</taxon>
    </lineage>
</organism>
<comment type="caution">
    <text evidence="1">The sequence shown here is derived from an EMBL/GenBank/DDBJ whole genome shotgun (WGS) entry which is preliminary data.</text>
</comment>
<gene>
    <name evidence="1" type="ORF">PoB_000080800</name>
</gene>
<proteinExistence type="predicted"/>
<accession>A0AAV3XWE3</accession>
<dbReference type="EMBL" id="BLXT01000074">
    <property type="protein sequence ID" value="GFN74302.1"/>
    <property type="molecule type" value="Genomic_DNA"/>
</dbReference>
<reference evidence="1 2" key="1">
    <citation type="journal article" date="2021" name="Elife">
        <title>Chloroplast acquisition without the gene transfer in kleptoplastic sea slugs, Plakobranchus ocellatus.</title>
        <authorList>
            <person name="Maeda T."/>
            <person name="Takahashi S."/>
            <person name="Yoshida T."/>
            <person name="Shimamura S."/>
            <person name="Takaki Y."/>
            <person name="Nagai Y."/>
            <person name="Toyoda A."/>
            <person name="Suzuki Y."/>
            <person name="Arimoto A."/>
            <person name="Ishii H."/>
            <person name="Satoh N."/>
            <person name="Nishiyama T."/>
            <person name="Hasebe M."/>
            <person name="Maruyama T."/>
            <person name="Minagawa J."/>
            <person name="Obokata J."/>
            <person name="Shigenobu S."/>
        </authorList>
    </citation>
    <scope>NUCLEOTIDE SEQUENCE [LARGE SCALE GENOMIC DNA]</scope>
</reference>
<protein>
    <submittedName>
        <fullName evidence="1">Uncharacterized protein</fullName>
    </submittedName>
</protein>
<sequence length="121" mass="13396">MTPLSHKLRAELPPWLRAVASVVMRNMVYEATASDATLTLLIEHLQEEFSVRPIKALVPCVPEQQILSSGQISQLTSPAPEKSALSVTVLLSRIHCSPTPPDYPIQKICADYISFNSKNRL</sequence>
<dbReference type="Proteomes" id="UP000735302">
    <property type="component" value="Unassembled WGS sequence"/>
</dbReference>
<dbReference type="AlphaFoldDB" id="A0AAV3XWE3"/>